<dbReference type="EMBL" id="MWPQ01000003">
    <property type="protein sequence ID" value="OPH84601.1"/>
    <property type="molecule type" value="Genomic_DNA"/>
</dbReference>
<feature type="compositionally biased region" description="Basic and acidic residues" evidence="1">
    <location>
        <begin position="41"/>
        <end position="54"/>
    </location>
</feature>
<evidence type="ECO:0000313" key="2">
    <source>
        <dbReference type="EMBL" id="OPH84601.1"/>
    </source>
</evidence>
<dbReference type="Proteomes" id="UP000189940">
    <property type="component" value="Unassembled WGS sequence"/>
</dbReference>
<name>A0A1V4I2Z4_NITVU</name>
<sequence length="75" mass="7938">MKRSAGQIWFRIGIGMACDAPANSRTRNVAIPALRSSESSGEIRSDKLEGRGPETDGVIGLGNGEKVGPKGAWIR</sequence>
<feature type="region of interest" description="Disordered" evidence="1">
    <location>
        <begin position="35"/>
        <end position="75"/>
    </location>
</feature>
<protein>
    <submittedName>
        <fullName evidence="2">Uncharacterized protein</fullName>
    </submittedName>
</protein>
<accession>A0A1V4I2Z4</accession>
<comment type="caution">
    <text evidence="2">The sequence shown here is derived from an EMBL/GenBank/DDBJ whole genome shotgun (WGS) entry which is preliminary data.</text>
</comment>
<proteinExistence type="predicted"/>
<dbReference type="AlphaFoldDB" id="A0A1V4I2Z4"/>
<evidence type="ECO:0000313" key="3">
    <source>
        <dbReference type="Proteomes" id="UP000189940"/>
    </source>
</evidence>
<reference evidence="2 3" key="1">
    <citation type="submission" date="2017-02" db="EMBL/GenBank/DDBJ databases">
        <title>Genome sequence of the nitrite-oxidizing bacterium Nitrobacter vulgaris strain Ab1.</title>
        <authorList>
            <person name="Mellbye B.L."/>
            <person name="Davis E.W."/>
            <person name="Spieck E."/>
            <person name="Chang J.H."/>
            <person name="Bottomley P.J."/>
            <person name="Sayavedra-Soto L.A."/>
        </authorList>
    </citation>
    <scope>NUCLEOTIDE SEQUENCE [LARGE SCALE GENOMIC DNA]</scope>
    <source>
        <strain evidence="2 3">Ab1</strain>
    </source>
</reference>
<organism evidence="2 3">
    <name type="scientific">Nitrobacter vulgaris</name>
    <dbReference type="NCBI Taxonomy" id="29421"/>
    <lineage>
        <taxon>Bacteria</taxon>
        <taxon>Pseudomonadati</taxon>
        <taxon>Pseudomonadota</taxon>
        <taxon>Alphaproteobacteria</taxon>
        <taxon>Hyphomicrobiales</taxon>
        <taxon>Nitrobacteraceae</taxon>
        <taxon>Nitrobacter</taxon>
    </lineage>
</organism>
<gene>
    <name evidence="2" type="ORF">B2M20_01200</name>
</gene>
<keyword evidence="3" id="KW-1185">Reference proteome</keyword>
<evidence type="ECO:0000256" key="1">
    <source>
        <dbReference type="SAM" id="MobiDB-lite"/>
    </source>
</evidence>